<name>A0A8J7PAX5_9BACT</name>
<evidence type="ECO:0000256" key="1">
    <source>
        <dbReference type="SAM" id="MobiDB-lite"/>
    </source>
</evidence>
<accession>A0A8J7PAX5</accession>
<reference evidence="2" key="1">
    <citation type="submission" date="2021-02" db="EMBL/GenBank/DDBJ databases">
        <title>Genome-Resolved Metagenomics of a Microbial Community Performing Photosynthetic Biological Nutrient Removal.</title>
        <authorList>
            <person name="Mcdaniel E.A."/>
        </authorList>
    </citation>
    <scope>NUCLEOTIDE SEQUENCE</scope>
    <source>
        <strain evidence="2">UWPOB_OBS1</strain>
    </source>
</reference>
<comment type="caution">
    <text evidence="2">The sequence shown here is derived from an EMBL/GenBank/DDBJ whole genome shotgun (WGS) entry which is preliminary data.</text>
</comment>
<gene>
    <name evidence="2" type="ORF">J0M35_12035</name>
</gene>
<protein>
    <submittedName>
        <fullName evidence="2">Uncharacterized protein</fullName>
    </submittedName>
</protein>
<dbReference type="AlphaFoldDB" id="A0A8J7PAX5"/>
<evidence type="ECO:0000313" key="3">
    <source>
        <dbReference type="Proteomes" id="UP000664277"/>
    </source>
</evidence>
<organism evidence="2 3">
    <name type="scientific">Candidatus Obscuribacter phosphatis</name>
    <dbReference type="NCBI Taxonomy" id="1906157"/>
    <lineage>
        <taxon>Bacteria</taxon>
        <taxon>Bacillati</taxon>
        <taxon>Candidatus Melainabacteria</taxon>
        <taxon>Candidatus Obscuribacterales</taxon>
        <taxon>Candidatus Obscuribacteraceae</taxon>
        <taxon>Candidatus Obscuribacter</taxon>
    </lineage>
</organism>
<evidence type="ECO:0000313" key="2">
    <source>
        <dbReference type="EMBL" id="MBN8661087.1"/>
    </source>
</evidence>
<feature type="compositionally biased region" description="Low complexity" evidence="1">
    <location>
        <begin position="41"/>
        <end position="61"/>
    </location>
</feature>
<proteinExistence type="predicted"/>
<sequence>MSFALLLSWQNHRISLISKTDQPKLAEPLLLTLPAALAQQSQESQQQSQEAKQQNQEAQQSKTNPQQNYYEIKLLQRAHQKKLEEENVARIKELLKLDSKSFLETWRRRNLDPATFTKEAANRGNLYLSCGDTYSAYGLYKEAVRSLKQFQSTDSAGRADSQNIEDPLWQLLLNYLKTTVSESAEREAIHRILKASDIPGAVPYVSGASNVAEYFIVSGRRQNGIDLLDCVLAMILKNKPADNENLCAASYEFERINSLNRMPAAAKRIKEVEQAWIKVLDAAKKHHAEDRAILIEPMAHLSGFYIRYDDRSKGDKLAEQALKLAAAEEGNCILDRLYLISEAYLERNEIEKADEFLRAIAKIKCNKFKRTEFCYLPNSYRQLKTKYEERGQWSKAEALLELFRQAQEPGTYAELCVLQDLMLGEMEEAASLHKQGKNEEADRLLNKSDQAYIKVRQCYLGNNDKSLLESVSQNRQERLRSLGLENNLEF</sequence>
<feature type="region of interest" description="Disordered" evidence="1">
    <location>
        <begin position="41"/>
        <end position="65"/>
    </location>
</feature>
<dbReference type="EMBL" id="JAFLCK010000016">
    <property type="protein sequence ID" value="MBN8661087.1"/>
    <property type="molecule type" value="Genomic_DNA"/>
</dbReference>
<dbReference type="Proteomes" id="UP000664277">
    <property type="component" value="Unassembled WGS sequence"/>
</dbReference>